<keyword evidence="3" id="KW-1185">Reference proteome</keyword>
<protein>
    <recommendedName>
        <fullName evidence="4">DUF2178 domain-containing protein</fullName>
    </recommendedName>
</protein>
<keyword evidence="1" id="KW-0812">Transmembrane</keyword>
<dbReference type="RefSeq" id="WP_268041353.1">
    <property type="nucleotide sequence ID" value="NZ_JAPQER010000005.1"/>
</dbReference>
<feature type="transmembrane region" description="Helical" evidence="1">
    <location>
        <begin position="27"/>
        <end position="44"/>
    </location>
</feature>
<keyword evidence="1" id="KW-0472">Membrane</keyword>
<evidence type="ECO:0000313" key="3">
    <source>
        <dbReference type="Proteomes" id="UP001078443"/>
    </source>
</evidence>
<accession>A0ABT4D1B2</accession>
<sequence>MNWFKIGNIILISMLIINGLFLHWDSILGDVVFGIILIINGVILNEKHLESKQKSKIKNINRYVAANKNFFIGAGILIIILKIPKLSIFQDKFGYLGLNGFYIICMMAFVGMIIFYIKTK</sequence>
<feature type="transmembrane region" description="Helical" evidence="1">
    <location>
        <begin position="95"/>
        <end position="117"/>
    </location>
</feature>
<reference evidence="2" key="1">
    <citation type="submission" date="2022-12" db="EMBL/GenBank/DDBJ databases">
        <authorList>
            <person name="Wang J."/>
        </authorList>
    </citation>
    <scope>NUCLEOTIDE SEQUENCE</scope>
    <source>
        <strain evidence="2">HY-45-18</strain>
    </source>
</reference>
<comment type="caution">
    <text evidence="2">The sequence shown here is derived from an EMBL/GenBank/DDBJ whole genome shotgun (WGS) entry which is preliminary data.</text>
</comment>
<feature type="transmembrane region" description="Helical" evidence="1">
    <location>
        <begin position="65"/>
        <end position="83"/>
    </location>
</feature>
<evidence type="ECO:0008006" key="4">
    <source>
        <dbReference type="Google" id="ProtNLM"/>
    </source>
</evidence>
<evidence type="ECO:0000256" key="1">
    <source>
        <dbReference type="SAM" id="Phobius"/>
    </source>
</evidence>
<gene>
    <name evidence="2" type="ORF">OW763_11820</name>
</gene>
<dbReference type="EMBL" id="JAPQER010000005">
    <property type="protein sequence ID" value="MCY6485028.1"/>
    <property type="molecule type" value="Genomic_DNA"/>
</dbReference>
<name>A0ABT4D1B2_9CLOT</name>
<evidence type="ECO:0000313" key="2">
    <source>
        <dbReference type="EMBL" id="MCY6485028.1"/>
    </source>
</evidence>
<organism evidence="2 3">
    <name type="scientific">Clostridium aestuarii</name>
    <dbReference type="NCBI Taxonomy" id="338193"/>
    <lineage>
        <taxon>Bacteria</taxon>
        <taxon>Bacillati</taxon>
        <taxon>Bacillota</taxon>
        <taxon>Clostridia</taxon>
        <taxon>Eubacteriales</taxon>
        <taxon>Clostridiaceae</taxon>
        <taxon>Clostridium</taxon>
    </lineage>
</organism>
<proteinExistence type="predicted"/>
<dbReference type="Proteomes" id="UP001078443">
    <property type="component" value="Unassembled WGS sequence"/>
</dbReference>
<keyword evidence="1" id="KW-1133">Transmembrane helix</keyword>